<name>A0A838BPV1_9HYPH</name>
<keyword evidence="2" id="KW-1185">Reference proteome</keyword>
<sequence>MASPFSGSSGRRASVAVANYLNDLQTTLDGRIKGGEQRSIEALTNGYKDAFQKNSEAFALYEPYRTQGIAALGQYSDAIGMNGAEGSDRATAAFRASPGYEWQVGQATDAVARKAGAIGALGSGNTMAAISDRAGHMADAEYDDYLDRLNGVVGLGYDATGRQAGITQDRGNLFVQKGRDKAGVYQHASDLGASTMQSTGMATADALQGGMMAGQNAAANRWGMGMSILNLGANLAGGGGLKNIKSLFV</sequence>
<accession>A0A838BPV1</accession>
<reference evidence="1 2" key="1">
    <citation type="submission" date="2020-07" db="EMBL/GenBank/DDBJ databases">
        <title>Draft genome and description of Microvirga mediterraneensis Marseille-Q2068 sp. nov.</title>
        <authorList>
            <person name="Boxberger M."/>
        </authorList>
    </citation>
    <scope>NUCLEOTIDE SEQUENCE [LARGE SCALE GENOMIC DNA]</scope>
    <source>
        <strain evidence="1 2">Marseille-Q2068</strain>
    </source>
</reference>
<dbReference type="Proteomes" id="UP000572984">
    <property type="component" value="Unassembled WGS sequence"/>
</dbReference>
<dbReference type="RefSeq" id="WP_181052453.1">
    <property type="nucleotide sequence ID" value="NZ_JACDXJ010000001.1"/>
</dbReference>
<evidence type="ECO:0000313" key="1">
    <source>
        <dbReference type="EMBL" id="MBA1156932.1"/>
    </source>
</evidence>
<protein>
    <submittedName>
        <fullName evidence="1">Uncharacterized protein</fullName>
    </submittedName>
</protein>
<evidence type="ECO:0000313" key="2">
    <source>
        <dbReference type="Proteomes" id="UP000572984"/>
    </source>
</evidence>
<proteinExistence type="predicted"/>
<organism evidence="1 2">
    <name type="scientific">Microvirga mediterraneensis</name>
    <dbReference type="NCBI Taxonomy" id="2754695"/>
    <lineage>
        <taxon>Bacteria</taxon>
        <taxon>Pseudomonadati</taxon>
        <taxon>Pseudomonadota</taxon>
        <taxon>Alphaproteobacteria</taxon>
        <taxon>Hyphomicrobiales</taxon>
        <taxon>Methylobacteriaceae</taxon>
        <taxon>Microvirga</taxon>
    </lineage>
</organism>
<dbReference type="EMBL" id="JACDXJ010000001">
    <property type="protein sequence ID" value="MBA1156932.1"/>
    <property type="molecule type" value="Genomic_DNA"/>
</dbReference>
<dbReference type="AlphaFoldDB" id="A0A838BPV1"/>
<comment type="caution">
    <text evidence="1">The sequence shown here is derived from an EMBL/GenBank/DDBJ whole genome shotgun (WGS) entry which is preliminary data.</text>
</comment>
<gene>
    <name evidence="1" type="ORF">H0S73_12420</name>
</gene>